<evidence type="ECO:0000256" key="6">
    <source>
        <dbReference type="SAM" id="MobiDB-lite"/>
    </source>
</evidence>
<feature type="chain" id="PRO_5035958425" description="RxLR effector protein" evidence="5">
    <location>
        <begin position="23"/>
        <end position="216"/>
    </location>
</feature>
<keyword evidence="4 5" id="KW-0732">Signal</keyword>
<proteinExistence type="inferred from homology"/>
<dbReference type="EMBL" id="JAGDFL010000035">
    <property type="protein sequence ID" value="KAG7400238.1"/>
    <property type="molecule type" value="Genomic_DNA"/>
</dbReference>
<protein>
    <recommendedName>
        <fullName evidence="5">RxLR effector protein</fullName>
    </recommendedName>
</protein>
<evidence type="ECO:0000256" key="5">
    <source>
        <dbReference type="RuleBase" id="RU367124"/>
    </source>
</evidence>
<name>A0A8T1X7C1_9STRA</name>
<dbReference type="OrthoDB" id="124027at2759"/>
<sequence length="216" mass="23934">MRAPACYILLLAAVACLSSSEAVSGATGPNQVSQLDSTRRAQLMDANDNQGKRFLRKYNTDDVDTSANGEERGVSLPLPPFSVIGGVQRSKDETTKYLKTILGKVGVDDFSKTLGIAPLMKNAQVYDKNWRALVKYKEMVYKKENGKPSHKKYAYLLGFFWTKGQTEGLLNTFLKNGKSVESVTNLLRKTSPTNEAAILKYEKMHANMVGRKIKMG</sequence>
<dbReference type="GO" id="GO:0005576">
    <property type="term" value="C:extracellular region"/>
    <property type="evidence" value="ECO:0007669"/>
    <property type="project" value="UniProtKB-SubCell"/>
</dbReference>
<keyword evidence="3 5" id="KW-0964">Secreted</keyword>
<organism evidence="7 8">
    <name type="scientific">Phytophthora boehmeriae</name>
    <dbReference type="NCBI Taxonomy" id="109152"/>
    <lineage>
        <taxon>Eukaryota</taxon>
        <taxon>Sar</taxon>
        <taxon>Stramenopiles</taxon>
        <taxon>Oomycota</taxon>
        <taxon>Peronosporomycetes</taxon>
        <taxon>Peronosporales</taxon>
        <taxon>Peronosporaceae</taxon>
        <taxon>Phytophthora</taxon>
    </lineage>
</organism>
<gene>
    <name evidence="7" type="ORF">PHYBOEH_006576</name>
</gene>
<evidence type="ECO:0000313" key="8">
    <source>
        <dbReference type="Proteomes" id="UP000693981"/>
    </source>
</evidence>
<dbReference type="AlphaFoldDB" id="A0A8T1X7C1"/>
<comment type="similarity">
    <text evidence="2 5">Belongs to the RxLR effector family.</text>
</comment>
<comment type="caution">
    <text evidence="7">The sequence shown here is derived from an EMBL/GenBank/DDBJ whole genome shotgun (WGS) entry which is preliminary data.</text>
</comment>
<dbReference type="PROSITE" id="PS51257">
    <property type="entry name" value="PROKAR_LIPOPROTEIN"/>
    <property type="match status" value="1"/>
</dbReference>
<comment type="subcellular location">
    <subcellularLocation>
        <location evidence="1 5">Secreted</location>
    </subcellularLocation>
</comment>
<keyword evidence="8" id="KW-1185">Reference proteome</keyword>
<evidence type="ECO:0000256" key="1">
    <source>
        <dbReference type="ARBA" id="ARBA00004613"/>
    </source>
</evidence>
<dbReference type="Proteomes" id="UP000693981">
    <property type="component" value="Unassembled WGS sequence"/>
</dbReference>
<evidence type="ECO:0000256" key="4">
    <source>
        <dbReference type="ARBA" id="ARBA00022729"/>
    </source>
</evidence>
<reference evidence="7" key="1">
    <citation type="submission" date="2021-02" db="EMBL/GenBank/DDBJ databases">
        <authorList>
            <person name="Palmer J.M."/>
        </authorList>
    </citation>
    <scope>NUCLEOTIDE SEQUENCE</scope>
    <source>
        <strain evidence="7">SCRP23</strain>
    </source>
</reference>
<comment type="domain">
    <text evidence="5">The RxLR-dEER motif acts to carry the protein into the host cell cytoplasm through binding to cell surface phosphatidylinositol-3-phosphate.</text>
</comment>
<accession>A0A8T1X7C1</accession>
<feature type="region of interest" description="Disordered" evidence="6">
    <location>
        <begin position="54"/>
        <end position="74"/>
    </location>
</feature>
<dbReference type="Pfam" id="PF16810">
    <property type="entry name" value="RXLR"/>
    <property type="match status" value="1"/>
</dbReference>
<feature type="signal peptide" evidence="5">
    <location>
        <begin position="1"/>
        <end position="22"/>
    </location>
</feature>
<dbReference type="InterPro" id="IPR031825">
    <property type="entry name" value="RXLR"/>
</dbReference>
<comment type="function">
    <text evidence="5">Effector that suppresses plant defense responses during pathogen infection.</text>
</comment>
<evidence type="ECO:0000256" key="2">
    <source>
        <dbReference type="ARBA" id="ARBA00010400"/>
    </source>
</evidence>
<evidence type="ECO:0000313" key="7">
    <source>
        <dbReference type="EMBL" id="KAG7400238.1"/>
    </source>
</evidence>
<evidence type="ECO:0000256" key="3">
    <source>
        <dbReference type="ARBA" id="ARBA00022525"/>
    </source>
</evidence>